<dbReference type="InterPro" id="IPR044730">
    <property type="entry name" value="RNase_H-like_dom_plant"/>
</dbReference>
<dbReference type="Proteomes" id="UP000593573">
    <property type="component" value="Unassembled WGS sequence"/>
</dbReference>
<dbReference type="OrthoDB" id="977397at2759"/>
<comment type="caution">
    <text evidence="2">The sequence shown here is derived from an EMBL/GenBank/DDBJ whole genome shotgun (WGS) entry which is preliminary data.</text>
</comment>
<dbReference type="PANTHER" id="PTHR47723:SF19">
    <property type="entry name" value="POLYNUCLEOTIDYL TRANSFERASE, RIBONUCLEASE H-LIKE SUPERFAMILY PROTEIN"/>
    <property type="match status" value="1"/>
</dbReference>
<accession>A0A7J8UN31</accession>
<evidence type="ECO:0000313" key="3">
    <source>
        <dbReference type="Proteomes" id="UP000593573"/>
    </source>
</evidence>
<dbReference type="PANTHER" id="PTHR47723">
    <property type="entry name" value="OS05G0353850 PROTEIN"/>
    <property type="match status" value="1"/>
</dbReference>
<dbReference type="InterPro" id="IPR036397">
    <property type="entry name" value="RNaseH_sf"/>
</dbReference>
<proteinExistence type="predicted"/>
<dbReference type="AlphaFoldDB" id="A0A7J8UN31"/>
<dbReference type="GO" id="GO:0003676">
    <property type="term" value="F:nucleic acid binding"/>
    <property type="evidence" value="ECO:0007669"/>
    <property type="project" value="InterPro"/>
</dbReference>
<name>A0A7J8UN31_9ROSI</name>
<dbReference type="Pfam" id="PF13456">
    <property type="entry name" value="RVT_3"/>
    <property type="match status" value="1"/>
</dbReference>
<evidence type="ECO:0000259" key="1">
    <source>
        <dbReference type="Pfam" id="PF13456"/>
    </source>
</evidence>
<feature type="domain" description="RNase H type-1" evidence="1">
    <location>
        <begin position="25"/>
        <end position="110"/>
    </location>
</feature>
<dbReference type="GO" id="GO:0004523">
    <property type="term" value="F:RNA-DNA hybrid ribonuclease activity"/>
    <property type="evidence" value="ECO:0007669"/>
    <property type="project" value="InterPro"/>
</dbReference>
<dbReference type="EMBL" id="JABFAB010000007">
    <property type="protein sequence ID" value="MBA0651925.1"/>
    <property type="molecule type" value="Genomic_DNA"/>
</dbReference>
<dbReference type="Gene3D" id="3.30.420.10">
    <property type="entry name" value="Ribonuclease H-like superfamily/Ribonuclease H"/>
    <property type="match status" value="1"/>
</dbReference>
<reference evidence="2 3" key="1">
    <citation type="journal article" date="2019" name="Genome Biol. Evol.">
        <title>Insights into the evolution of the New World diploid cottons (Gossypium, subgenus Houzingenia) based on genome sequencing.</title>
        <authorList>
            <person name="Grover C.E."/>
            <person name="Arick M.A. 2nd"/>
            <person name="Thrash A."/>
            <person name="Conover J.L."/>
            <person name="Sanders W.S."/>
            <person name="Peterson D.G."/>
            <person name="Frelichowski J.E."/>
            <person name="Scheffler J.A."/>
            <person name="Scheffler B.E."/>
            <person name="Wendel J.F."/>
        </authorList>
    </citation>
    <scope>NUCLEOTIDE SEQUENCE [LARGE SCALE GENOMIC DNA]</scope>
    <source>
        <strain evidence="2">57</strain>
        <tissue evidence="2">Leaf</tissue>
    </source>
</reference>
<sequence length="193" mass="21550">LKAYFKGSFKLLVEEESFEDLFFLNTDGVVQLESENATSGGVVHDANGDWIFGYNRRRGKCSIFNAELWGILEGLKLIQRRGHNEVIIQSVSLEVVKAILERTWFIESGVSQPYVTQAVPNFPTSDLYAIDQRFKPHQGRDAHVALVNGCTSSYCQCAPNSMNQALGIVAYNTLALYIAKETKSSSKDNIFNC</sequence>
<dbReference type="SUPFAM" id="SSF53098">
    <property type="entry name" value="Ribonuclease H-like"/>
    <property type="match status" value="1"/>
</dbReference>
<feature type="non-terminal residue" evidence="2">
    <location>
        <position position="1"/>
    </location>
</feature>
<gene>
    <name evidence="2" type="ORF">Goklo_019217</name>
</gene>
<organism evidence="2 3">
    <name type="scientific">Gossypium klotzschianum</name>
    <dbReference type="NCBI Taxonomy" id="34286"/>
    <lineage>
        <taxon>Eukaryota</taxon>
        <taxon>Viridiplantae</taxon>
        <taxon>Streptophyta</taxon>
        <taxon>Embryophyta</taxon>
        <taxon>Tracheophyta</taxon>
        <taxon>Spermatophyta</taxon>
        <taxon>Magnoliopsida</taxon>
        <taxon>eudicotyledons</taxon>
        <taxon>Gunneridae</taxon>
        <taxon>Pentapetalae</taxon>
        <taxon>rosids</taxon>
        <taxon>malvids</taxon>
        <taxon>Malvales</taxon>
        <taxon>Malvaceae</taxon>
        <taxon>Malvoideae</taxon>
        <taxon>Gossypium</taxon>
    </lineage>
</organism>
<keyword evidence="3" id="KW-1185">Reference proteome</keyword>
<dbReference type="CDD" id="cd06222">
    <property type="entry name" value="RNase_H_like"/>
    <property type="match status" value="1"/>
</dbReference>
<protein>
    <recommendedName>
        <fullName evidence="1">RNase H type-1 domain-containing protein</fullName>
    </recommendedName>
</protein>
<evidence type="ECO:0000313" key="2">
    <source>
        <dbReference type="EMBL" id="MBA0651925.1"/>
    </source>
</evidence>
<dbReference type="InterPro" id="IPR012337">
    <property type="entry name" value="RNaseH-like_sf"/>
</dbReference>
<dbReference type="InterPro" id="IPR053151">
    <property type="entry name" value="RNase_H-like"/>
</dbReference>
<dbReference type="InterPro" id="IPR002156">
    <property type="entry name" value="RNaseH_domain"/>
</dbReference>